<feature type="compositionally biased region" description="Low complexity" evidence="1">
    <location>
        <begin position="128"/>
        <end position="164"/>
    </location>
</feature>
<comment type="caution">
    <text evidence="2">The sequence shown here is derived from an EMBL/GenBank/DDBJ whole genome shotgun (WGS) entry which is preliminary data.</text>
</comment>
<evidence type="ECO:0000313" key="3">
    <source>
        <dbReference type="Proteomes" id="UP000193648"/>
    </source>
</evidence>
<keyword evidence="3" id="KW-1185">Reference proteome</keyword>
<sequence length="525" mass="56157">MSTILTLKYKTVKVTEPSSTLRKRPTAVDVFSQQQQHQHHRSASLPALDGKPASTPYPLFLAGLISAFNSLTSSTAAPTSSPTLHTFFQGADHEALVDNREKKKVIKALQNADPAKVNEVIALLKAMPDPTTMAPTTTTATAPTPGNKNATTKQENNQNNNTNNSKKKKKTQESLDLDKELEEWDKIDKKWAWEVQKSNDQTTGVVDPQSCIGITSPAWWFSTSTPSSPIPAATTATATATATATITSKDDKKSSTNSTGYGSLRFITKSSKPTPPLPIKKGLSTGEQIALAAAALLAIAAVSKPKELQADANAKASSGLHRQSSMPNLKTSPLKALLHTSKSTPDGCKVTNTSKNTSSTTTTVAAAAATASSPISLVATINSFSRQLLALQLGSPPTSTVSAFTYWWGFEIYVPHKCMITIQHVSNTSQIFFNILTSAIAGIPALSVLVPIANIIASWVEYQWTAIKSEDLGKGVVISAIWILPVALASRPWDHPCCGDDPSSLHRDPLQPKKSLKSKLRLIGK</sequence>
<proteinExistence type="predicted"/>
<reference evidence="2 3" key="1">
    <citation type="submission" date="2016-07" db="EMBL/GenBank/DDBJ databases">
        <title>Pervasive Adenine N6-methylation of Active Genes in Fungi.</title>
        <authorList>
            <consortium name="DOE Joint Genome Institute"/>
            <person name="Mondo S.J."/>
            <person name="Dannebaum R.O."/>
            <person name="Kuo R.C."/>
            <person name="Labutti K."/>
            <person name="Haridas S."/>
            <person name="Kuo A."/>
            <person name="Salamov A."/>
            <person name="Ahrendt S.R."/>
            <person name="Lipzen A."/>
            <person name="Sullivan W."/>
            <person name="Andreopoulos W.B."/>
            <person name="Clum A."/>
            <person name="Lindquist E."/>
            <person name="Daum C."/>
            <person name="Ramamoorthy G.K."/>
            <person name="Gryganskyi A."/>
            <person name="Culley D."/>
            <person name="Magnuson J.K."/>
            <person name="James T.Y."/>
            <person name="O'Malley M.A."/>
            <person name="Stajich J.E."/>
            <person name="Spatafora J.W."/>
            <person name="Visel A."/>
            <person name="Grigoriev I.V."/>
        </authorList>
    </citation>
    <scope>NUCLEOTIDE SEQUENCE [LARGE SCALE GENOMIC DNA]</scope>
    <source>
        <strain evidence="2 3">NRRL 3116</strain>
    </source>
</reference>
<dbReference type="AlphaFoldDB" id="A0A1Y2GIM0"/>
<evidence type="ECO:0000313" key="2">
    <source>
        <dbReference type="EMBL" id="ORZ08542.1"/>
    </source>
</evidence>
<dbReference type="OrthoDB" id="2434934at2759"/>
<accession>A0A1Y2GIM0</accession>
<name>A0A1Y2GIM0_9FUNG</name>
<feature type="region of interest" description="Disordered" evidence="1">
    <location>
        <begin position="128"/>
        <end position="174"/>
    </location>
</feature>
<protein>
    <submittedName>
        <fullName evidence="2">Uncharacterized protein</fullName>
    </submittedName>
</protein>
<dbReference type="GeneID" id="33567050"/>
<organism evidence="2 3">
    <name type="scientific">Lobosporangium transversale</name>
    <dbReference type="NCBI Taxonomy" id="64571"/>
    <lineage>
        <taxon>Eukaryota</taxon>
        <taxon>Fungi</taxon>
        <taxon>Fungi incertae sedis</taxon>
        <taxon>Mucoromycota</taxon>
        <taxon>Mortierellomycotina</taxon>
        <taxon>Mortierellomycetes</taxon>
        <taxon>Mortierellales</taxon>
        <taxon>Mortierellaceae</taxon>
        <taxon>Lobosporangium</taxon>
    </lineage>
</organism>
<dbReference type="Proteomes" id="UP000193648">
    <property type="component" value="Unassembled WGS sequence"/>
</dbReference>
<gene>
    <name evidence="2" type="ORF">BCR41DRAFT_359375</name>
</gene>
<dbReference type="EMBL" id="MCFF01000037">
    <property type="protein sequence ID" value="ORZ08542.1"/>
    <property type="molecule type" value="Genomic_DNA"/>
</dbReference>
<dbReference type="RefSeq" id="XP_021878470.1">
    <property type="nucleotide sequence ID" value="XM_022025206.1"/>
</dbReference>
<dbReference type="InParanoid" id="A0A1Y2GIM0"/>
<feature type="region of interest" description="Disordered" evidence="1">
    <location>
        <begin position="30"/>
        <end position="50"/>
    </location>
</feature>
<evidence type="ECO:0000256" key="1">
    <source>
        <dbReference type="SAM" id="MobiDB-lite"/>
    </source>
</evidence>